<dbReference type="GO" id="GO:0003677">
    <property type="term" value="F:DNA binding"/>
    <property type="evidence" value="ECO:0007669"/>
    <property type="project" value="UniProtKB-KW"/>
</dbReference>
<keyword evidence="2" id="KW-0238">DNA-binding</keyword>
<evidence type="ECO:0000256" key="1">
    <source>
        <dbReference type="ARBA" id="ARBA00023015"/>
    </source>
</evidence>
<dbReference type="InterPro" id="IPR036388">
    <property type="entry name" value="WH-like_DNA-bd_sf"/>
</dbReference>
<dbReference type="InterPro" id="IPR029016">
    <property type="entry name" value="GAF-like_dom_sf"/>
</dbReference>
<reference evidence="6 7" key="1">
    <citation type="submission" date="2019-06" db="EMBL/GenBank/DDBJ databases">
        <title>Sequencing the genomes of 1000 actinobacteria strains.</title>
        <authorList>
            <person name="Klenk H.-P."/>
        </authorList>
    </citation>
    <scope>NUCLEOTIDE SEQUENCE [LARGE SCALE GENOMIC DNA]</scope>
    <source>
        <strain evidence="6 7">DSM 25218</strain>
    </source>
</reference>
<feature type="domain" description="HTH iclR-type" evidence="4">
    <location>
        <begin position="10"/>
        <end position="70"/>
    </location>
</feature>
<dbReference type="Gene3D" id="1.10.10.10">
    <property type="entry name" value="Winged helix-like DNA-binding domain superfamily/Winged helix DNA-binding domain"/>
    <property type="match status" value="1"/>
</dbReference>
<organism evidence="6 7">
    <name type="scientific">Nocardioides albertanoniae</name>
    <dbReference type="NCBI Taxonomy" id="1175486"/>
    <lineage>
        <taxon>Bacteria</taxon>
        <taxon>Bacillati</taxon>
        <taxon>Actinomycetota</taxon>
        <taxon>Actinomycetes</taxon>
        <taxon>Propionibacteriales</taxon>
        <taxon>Nocardioidaceae</taxon>
        <taxon>Nocardioides</taxon>
    </lineage>
</organism>
<dbReference type="SUPFAM" id="SSF55781">
    <property type="entry name" value="GAF domain-like"/>
    <property type="match status" value="1"/>
</dbReference>
<evidence type="ECO:0000259" key="5">
    <source>
        <dbReference type="PROSITE" id="PS51078"/>
    </source>
</evidence>
<dbReference type="PANTHER" id="PTHR30136">
    <property type="entry name" value="HELIX-TURN-HELIX TRANSCRIPTIONAL REGULATOR, ICLR FAMILY"/>
    <property type="match status" value="1"/>
</dbReference>
<keyword evidence="3" id="KW-0804">Transcription</keyword>
<evidence type="ECO:0000259" key="4">
    <source>
        <dbReference type="PROSITE" id="PS51077"/>
    </source>
</evidence>
<evidence type="ECO:0000313" key="6">
    <source>
        <dbReference type="EMBL" id="TQL68006.1"/>
    </source>
</evidence>
<dbReference type="SMART" id="SM00346">
    <property type="entry name" value="HTH_ICLR"/>
    <property type="match status" value="1"/>
</dbReference>
<keyword evidence="1" id="KW-0805">Transcription regulation</keyword>
<dbReference type="EMBL" id="VFOV01000001">
    <property type="protein sequence ID" value="TQL68006.1"/>
    <property type="molecule type" value="Genomic_DNA"/>
</dbReference>
<dbReference type="Gene3D" id="3.30.450.40">
    <property type="match status" value="1"/>
</dbReference>
<dbReference type="InterPro" id="IPR050707">
    <property type="entry name" value="HTH_MetabolicPath_Reg"/>
</dbReference>
<evidence type="ECO:0000256" key="3">
    <source>
        <dbReference type="ARBA" id="ARBA00023163"/>
    </source>
</evidence>
<evidence type="ECO:0000256" key="2">
    <source>
        <dbReference type="ARBA" id="ARBA00023125"/>
    </source>
</evidence>
<dbReference type="PANTHER" id="PTHR30136:SF34">
    <property type="entry name" value="TRANSCRIPTIONAL REGULATOR"/>
    <property type="match status" value="1"/>
</dbReference>
<dbReference type="InterPro" id="IPR036390">
    <property type="entry name" value="WH_DNA-bd_sf"/>
</dbReference>
<evidence type="ECO:0000313" key="7">
    <source>
        <dbReference type="Proteomes" id="UP000320209"/>
    </source>
</evidence>
<comment type="caution">
    <text evidence="6">The sequence shown here is derived from an EMBL/GenBank/DDBJ whole genome shotgun (WGS) entry which is preliminary data.</text>
</comment>
<accession>A0A543A694</accession>
<dbReference type="SUPFAM" id="SSF46785">
    <property type="entry name" value="Winged helix' DNA-binding domain"/>
    <property type="match status" value="1"/>
</dbReference>
<dbReference type="GO" id="GO:0003700">
    <property type="term" value="F:DNA-binding transcription factor activity"/>
    <property type="evidence" value="ECO:0007669"/>
    <property type="project" value="TreeGrafter"/>
</dbReference>
<dbReference type="Pfam" id="PF09339">
    <property type="entry name" value="HTH_IclR"/>
    <property type="match status" value="1"/>
</dbReference>
<dbReference type="GO" id="GO:0045892">
    <property type="term" value="P:negative regulation of DNA-templated transcription"/>
    <property type="evidence" value="ECO:0007669"/>
    <property type="project" value="TreeGrafter"/>
</dbReference>
<feature type="domain" description="IclR-ED" evidence="5">
    <location>
        <begin position="71"/>
        <end position="255"/>
    </location>
</feature>
<dbReference type="PROSITE" id="PS51077">
    <property type="entry name" value="HTH_ICLR"/>
    <property type="match status" value="1"/>
</dbReference>
<keyword evidence="7" id="KW-1185">Reference proteome</keyword>
<gene>
    <name evidence="6" type="ORF">FB381_1895</name>
</gene>
<proteinExistence type="predicted"/>
<dbReference type="Proteomes" id="UP000320209">
    <property type="component" value="Unassembled WGS sequence"/>
</dbReference>
<protein>
    <submittedName>
        <fullName evidence="6">IclR family transcriptional regulator</fullName>
    </submittedName>
</protein>
<name>A0A543A694_9ACTN</name>
<dbReference type="PROSITE" id="PS51078">
    <property type="entry name" value="ICLR_ED"/>
    <property type="match status" value="1"/>
</dbReference>
<dbReference type="Pfam" id="PF01614">
    <property type="entry name" value="IclR_C"/>
    <property type="match status" value="1"/>
</dbReference>
<dbReference type="InterPro" id="IPR014757">
    <property type="entry name" value="Tscrpt_reg_IclR_C"/>
</dbReference>
<dbReference type="InterPro" id="IPR005471">
    <property type="entry name" value="Tscrpt_reg_IclR_N"/>
</dbReference>
<dbReference type="RefSeq" id="WP_141780047.1">
    <property type="nucleotide sequence ID" value="NZ_VFOV01000001.1"/>
</dbReference>
<sequence>MDNGSERDIIQSIERGFAVLLAFDADLPTASLAEVAQKTGLSRPAVRRILLTLEKLGYVTGESGRWQLTPRVLTIGQHYGATHGVVEITQAHLLRIVELTGESASFAQLDGINVVFAARVNARRVLTNGIDIGTRLPAHATSAGRVLAAFGRAEVVDRIIDEGGLPALTERTVTDPVAFRDVLHEIRTQGYALVDGELEQGFLSIAVPVRDSGGTVVGALACSTSRGRHTPDDIVRDALPHLLESAEAVSADLQAISVSPRVLPGGPRPGMFSPYGPS</sequence>
<dbReference type="OrthoDB" id="9807558at2"/>
<dbReference type="AlphaFoldDB" id="A0A543A694"/>